<feature type="region of interest" description="Disordered" evidence="1">
    <location>
        <begin position="37"/>
        <end position="63"/>
    </location>
</feature>
<dbReference type="Proteomes" id="UP000410492">
    <property type="component" value="Unassembled WGS sequence"/>
</dbReference>
<organism evidence="2 3">
    <name type="scientific">Callosobruchus maculatus</name>
    <name type="common">Southern cowpea weevil</name>
    <name type="synonym">Pulse bruchid</name>
    <dbReference type="NCBI Taxonomy" id="64391"/>
    <lineage>
        <taxon>Eukaryota</taxon>
        <taxon>Metazoa</taxon>
        <taxon>Ecdysozoa</taxon>
        <taxon>Arthropoda</taxon>
        <taxon>Hexapoda</taxon>
        <taxon>Insecta</taxon>
        <taxon>Pterygota</taxon>
        <taxon>Neoptera</taxon>
        <taxon>Endopterygota</taxon>
        <taxon>Coleoptera</taxon>
        <taxon>Polyphaga</taxon>
        <taxon>Cucujiformia</taxon>
        <taxon>Chrysomeloidea</taxon>
        <taxon>Chrysomelidae</taxon>
        <taxon>Bruchinae</taxon>
        <taxon>Bruchini</taxon>
        <taxon>Callosobruchus</taxon>
    </lineage>
</organism>
<proteinExistence type="predicted"/>
<name>A0A653DTG3_CALMS</name>
<accession>A0A653DTG3</accession>
<evidence type="ECO:0000313" key="2">
    <source>
        <dbReference type="EMBL" id="VEN63508.1"/>
    </source>
</evidence>
<evidence type="ECO:0000256" key="1">
    <source>
        <dbReference type="SAM" id="MobiDB-lite"/>
    </source>
</evidence>
<gene>
    <name evidence="2" type="ORF">CALMAC_LOCUS20316</name>
</gene>
<evidence type="ECO:0000313" key="3">
    <source>
        <dbReference type="Proteomes" id="UP000410492"/>
    </source>
</evidence>
<sequence>MSSQKATLKESYDIAFQFSEWTAHDREDDVDDVAVTEITRTQKRVQTDRQTDRPTDRQTDGNE</sequence>
<dbReference type="AlphaFoldDB" id="A0A653DTG3"/>
<protein>
    <submittedName>
        <fullName evidence="2">Uncharacterized protein</fullName>
    </submittedName>
</protein>
<reference evidence="2 3" key="1">
    <citation type="submission" date="2019-01" db="EMBL/GenBank/DDBJ databases">
        <authorList>
            <person name="Sayadi A."/>
        </authorList>
    </citation>
    <scope>NUCLEOTIDE SEQUENCE [LARGE SCALE GENOMIC DNA]</scope>
</reference>
<dbReference type="EMBL" id="CAACVG010014686">
    <property type="protein sequence ID" value="VEN63508.1"/>
    <property type="molecule type" value="Genomic_DNA"/>
</dbReference>
<keyword evidence="3" id="KW-1185">Reference proteome</keyword>
<feature type="compositionally biased region" description="Basic and acidic residues" evidence="1">
    <location>
        <begin position="45"/>
        <end position="63"/>
    </location>
</feature>